<evidence type="ECO:0000256" key="7">
    <source>
        <dbReference type="RuleBase" id="RU367100"/>
    </source>
</evidence>
<evidence type="ECO:0000256" key="3">
    <source>
        <dbReference type="ARBA" id="ARBA00021353"/>
    </source>
</evidence>
<reference evidence="9" key="2">
    <citation type="submission" date="2023-06" db="EMBL/GenBank/DDBJ databases">
        <authorList>
            <consortium name="Lawrence Berkeley National Laboratory"/>
            <person name="Haridas S."/>
            <person name="Hensen N."/>
            <person name="Bonometti L."/>
            <person name="Westerberg I."/>
            <person name="Brannstrom I.O."/>
            <person name="Guillou S."/>
            <person name="Cros-Aarteil S."/>
            <person name="Calhoun S."/>
            <person name="Kuo A."/>
            <person name="Mondo S."/>
            <person name="Pangilinan J."/>
            <person name="Riley R."/>
            <person name="Labutti K."/>
            <person name="Andreopoulos B."/>
            <person name="Lipzen A."/>
            <person name="Chen C."/>
            <person name="Yanf M."/>
            <person name="Daum C."/>
            <person name="Ng V."/>
            <person name="Clum A."/>
            <person name="Steindorff A."/>
            <person name="Ohm R."/>
            <person name="Martin F."/>
            <person name="Silar P."/>
            <person name="Natvig D."/>
            <person name="Lalanne C."/>
            <person name="Gautier V."/>
            <person name="Ament-Velasquez S.L."/>
            <person name="Kruys A."/>
            <person name="Hutchinson M.I."/>
            <person name="Powell A.J."/>
            <person name="Barry K."/>
            <person name="Miller A.N."/>
            <person name="Grigoriev I.V."/>
            <person name="Debuchy R."/>
            <person name="Gladieux P."/>
            <person name="Thoren M.H."/>
            <person name="Johannesson H."/>
        </authorList>
    </citation>
    <scope>NUCLEOTIDE SEQUENCE</scope>
    <source>
        <strain evidence="9">CBS 118394</strain>
    </source>
</reference>
<comment type="subcellular location">
    <subcellularLocation>
        <location evidence="7">Membrane</location>
        <topology evidence="7">Multi-pass membrane protein</topology>
    </subcellularLocation>
</comment>
<feature type="compositionally biased region" description="Acidic residues" evidence="8">
    <location>
        <begin position="312"/>
        <end position="345"/>
    </location>
</feature>
<dbReference type="GO" id="GO:0016020">
    <property type="term" value="C:membrane"/>
    <property type="evidence" value="ECO:0007669"/>
    <property type="project" value="UniProtKB-SubCell"/>
</dbReference>
<dbReference type="InterPro" id="IPR038869">
    <property type="entry name" value="DLT1"/>
</dbReference>
<dbReference type="EMBL" id="JAUEDM010000006">
    <property type="protein sequence ID" value="KAK3315376.1"/>
    <property type="molecule type" value="Genomic_DNA"/>
</dbReference>
<evidence type="ECO:0000313" key="10">
    <source>
        <dbReference type="Proteomes" id="UP001283341"/>
    </source>
</evidence>
<evidence type="ECO:0000256" key="4">
    <source>
        <dbReference type="ARBA" id="ARBA00022692"/>
    </source>
</evidence>
<comment type="function">
    <text evidence="1 7">Required for growth under high-pressure and low-temperature conditions.</text>
</comment>
<evidence type="ECO:0000313" key="9">
    <source>
        <dbReference type="EMBL" id="KAK3315376.1"/>
    </source>
</evidence>
<comment type="caution">
    <text evidence="9">The sequence shown here is derived from an EMBL/GenBank/DDBJ whole genome shotgun (WGS) entry which is preliminary data.</text>
</comment>
<gene>
    <name evidence="7" type="primary">DLT1</name>
    <name evidence="9" type="ORF">B0H66DRAFT_642611</name>
</gene>
<protein>
    <recommendedName>
        <fullName evidence="3 7">Defect at low temperature protein 1</fullName>
    </recommendedName>
</protein>
<feature type="transmembrane region" description="Helical" evidence="7">
    <location>
        <begin position="51"/>
        <end position="75"/>
    </location>
</feature>
<comment type="similarity">
    <text evidence="2 7">Belongs to the DLT1 family.</text>
</comment>
<evidence type="ECO:0000256" key="6">
    <source>
        <dbReference type="ARBA" id="ARBA00023136"/>
    </source>
</evidence>
<reference evidence="9" key="1">
    <citation type="journal article" date="2023" name="Mol. Phylogenet. Evol.">
        <title>Genome-scale phylogeny and comparative genomics of the fungal order Sordariales.</title>
        <authorList>
            <person name="Hensen N."/>
            <person name="Bonometti L."/>
            <person name="Westerberg I."/>
            <person name="Brannstrom I.O."/>
            <person name="Guillou S."/>
            <person name="Cros-Aarteil S."/>
            <person name="Calhoun S."/>
            <person name="Haridas S."/>
            <person name="Kuo A."/>
            <person name="Mondo S."/>
            <person name="Pangilinan J."/>
            <person name="Riley R."/>
            <person name="LaButti K."/>
            <person name="Andreopoulos B."/>
            <person name="Lipzen A."/>
            <person name="Chen C."/>
            <person name="Yan M."/>
            <person name="Daum C."/>
            <person name="Ng V."/>
            <person name="Clum A."/>
            <person name="Steindorff A."/>
            <person name="Ohm R.A."/>
            <person name="Martin F."/>
            <person name="Silar P."/>
            <person name="Natvig D.O."/>
            <person name="Lalanne C."/>
            <person name="Gautier V."/>
            <person name="Ament-Velasquez S.L."/>
            <person name="Kruys A."/>
            <person name="Hutchinson M.I."/>
            <person name="Powell A.J."/>
            <person name="Barry K."/>
            <person name="Miller A.N."/>
            <person name="Grigoriev I.V."/>
            <person name="Debuchy R."/>
            <person name="Gladieux P."/>
            <person name="Hiltunen Thoren M."/>
            <person name="Johannesson H."/>
        </authorList>
    </citation>
    <scope>NUCLEOTIDE SEQUENCE</scope>
    <source>
        <strain evidence="9">CBS 118394</strain>
    </source>
</reference>
<accession>A0AAE0M145</accession>
<dbReference type="PANTHER" id="PTHR40021:SF1">
    <property type="entry name" value="DEFECT AT LOW TEMPERATURE PROTEIN 1"/>
    <property type="match status" value="1"/>
</dbReference>
<organism evidence="9 10">
    <name type="scientific">Apodospora peruviana</name>
    <dbReference type="NCBI Taxonomy" id="516989"/>
    <lineage>
        <taxon>Eukaryota</taxon>
        <taxon>Fungi</taxon>
        <taxon>Dikarya</taxon>
        <taxon>Ascomycota</taxon>
        <taxon>Pezizomycotina</taxon>
        <taxon>Sordariomycetes</taxon>
        <taxon>Sordariomycetidae</taxon>
        <taxon>Sordariales</taxon>
        <taxon>Lasiosphaeriaceae</taxon>
        <taxon>Apodospora</taxon>
    </lineage>
</organism>
<feature type="compositionally biased region" description="Polar residues" evidence="8">
    <location>
        <begin position="477"/>
        <end position="487"/>
    </location>
</feature>
<dbReference type="AlphaFoldDB" id="A0AAE0M145"/>
<evidence type="ECO:0000256" key="2">
    <source>
        <dbReference type="ARBA" id="ARBA00005550"/>
    </source>
</evidence>
<keyword evidence="10" id="KW-1185">Reference proteome</keyword>
<feature type="compositionally biased region" description="Low complexity" evidence="8">
    <location>
        <begin position="383"/>
        <end position="395"/>
    </location>
</feature>
<sequence length="517" mass="56608">MTKTEKMLSARELAFRIFYNSIYYILYLVLLALLIVSPADMMRQRHDKTDILLIAATYFVTILVVSFIYATRLYINRSVLASIPKTWIPIEKGDGLPGDVRRMIVNELGRSAAIAFEARPRVPLLTTMVGGGKTEENGGHKIKGGVMAKLSCTGSAADDDGAMAVISIPPDQPPVWGEIEHFGWASPLSADLPNLQYDTVVTELPNLVEAKALTLAPPDLDSATEPPMLDPDVVALLQRPTTMGLREYLGNLSQLGVLSGGEVVGQFVAQYEKARFGVRPLKCEQFRSLMHLFAEVLRGMRALDPDVLQQLNDDDGGYDDYEEEEEEEEEESDIDNDAPREEESDAAASSLVGTEQGEEDEQHSSSQRNAREEDGLAARLHKSSSSSSTSASPSRSQRRRRRQTPGNATPRSVMAGGVRNSSANTWQTQYRTAPTTPKSLHTVATGDRLTLRSSSSSDSFAQTRRPYEPVEDEEYSSGRSMRSGVSASNGSVVIRLASNEEGTVGGLPYVLRHPHTA</sequence>
<keyword evidence="5 7" id="KW-1133">Transmembrane helix</keyword>
<keyword evidence="6 7" id="KW-0472">Membrane</keyword>
<evidence type="ECO:0000256" key="5">
    <source>
        <dbReference type="ARBA" id="ARBA00022989"/>
    </source>
</evidence>
<dbReference type="Proteomes" id="UP001283341">
    <property type="component" value="Unassembled WGS sequence"/>
</dbReference>
<proteinExistence type="inferred from homology"/>
<keyword evidence="4 7" id="KW-0812">Transmembrane</keyword>
<feature type="region of interest" description="Disordered" evidence="8">
    <location>
        <begin position="308"/>
        <end position="487"/>
    </location>
</feature>
<dbReference type="PANTHER" id="PTHR40021">
    <property type="entry name" value="DEFECT AT LOW TEMPERATURE PROTEIN 1"/>
    <property type="match status" value="1"/>
</dbReference>
<name>A0AAE0M145_9PEZI</name>
<feature type="transmembrane region" description="Helical" evidence="7">
    <location>
        <begin position="21"/>
        <end position="39"/>
    </location>
</feature>
<evidence type="ECO:0000256" key="1">
    <source>
        <dbReference type="ARBA" id="ARBA00002489"/>
    </source>
</evidence>
<feature type="compositionally biased region" description="Polar residues" evidence="8">
    <location>
        <begin position="419"/>
        <end position="439"/>
    </location>
</feature>
<evidence type="ECO:0000256" key="8">
    <source>
        <dbReference type="SAM" id="MobiDB-lite"/>
    </source>
</evidence>